<evidence type="ECO:0000256" key="7">
    <source>
        <dbReference type="RuleBase" id="RU361153"/>
    </source>
</evidence>
<dbReference type="Gene3D" id="3.20.20.80">
    <property type="entry name" value="Glycosidases"/>
    <property type="match status" value="1"/>
</dbReference>
<evidence type="ECO:0000259" key="8">
    <source>
        <dbReference type="Pfam" id="PF00150"/>
    </source>
</evidence>
<dbReference type="GO" id="GO:0005576">
    <property type="term" value="C:extracellular region"/>
    <property type="evidence" value="ECO:0007669"/>
    <property type="project" value="TreeGrafter"/>
</dbReference>
<comment type="similarity">
    <text evidence="1 7">Belongs to the glycosyl hydrolase 5 (cellulase A) family.</text>
</comment>
<dbReference type="PANTHER" id="PTHR31297">
    <property type="entry name" value="GLUCAN ENDO-1,6-BETA-GLUCOSIDASE B"/>
    <property type="match status" value="1"/>
</dbReference>
<keyword evidence="5 7" id="KW-0326">Glycosidase</keyword>
<dbReference type="AlphaFoldDB" id="S0FRH2"/>
<dbReference type="SUPFAM" id="SSF51445">
    <property type="entry name" value="(Trans)glycosidases"/>
    <property type="match status" value="1"/>
</dbReference>
<dbReference type="GO" id="GO:0030245">
    <property type="term" value="P:cellulose catabolic process"/>
    <property type="evidence" value="ECO:0007669"/>
    <property type="project" value="UniProtKB-KW"/>
</dbReference>
<evidence type="ECO:0000313" key="10">
    <source>
        <dbReference type="Proteomes" id="UP000014155"/>
    </source>
</evidence>
<keyword evidence="2 7" id="KW-0378">Hydrolase</keyword>
<dbReference type="InterPro" id="IPR050386">
    <property type="entry name" value="Glycosyl_hydrolase_5"/>
</dbReference>
<evidence type="ECO:0000256" key="6">
    <source>
        <dbReference type="ARBA" id="ARBA00023326"/>
    </source>
</evidence>
<keyword evidence="6" id="KW-0624">Polysaccharide degradation</keyword>
<keyword evidence="10" id="KW-1185">Reference proteome</keyword>
<keyword evidence="3" id="KW-0136">Cellulose degradation</keyword>
<dbReference type="RefSeq" id="WP_004625760.1">
    <property type="nucleotide sequence ID" value="NZ_AORV01000033.1"/>
</dbReference>
<keyword evidence="4" id="KW-0119">Carbohydrate metabolism</keyword>
<dbReference type="EMBL" id="AORV01000033">
    <property type="protein sequence ID" value="EMS71779.1"/>
    <property type="molecule type" value="Genomic_DNA"/>
</dbReference>
<evidence type="ECO:0000256" key="3">
    <source>
        <dbReference type="ARBA" id="ARBA00023001"/>
    </source>
</evidence>
<evidence type="ECO:0000313" key="9">
    <source>
        <dbReference type="EMBL" id="EMS71779.1"/>
    </source>
</evidence>
<feature type="domain" description="Glycoside hydrolase family 5" evidence="8">
    <location>
        <begin position="73"/>
        <end position="313"/>
    </location>
</feature>
<dbReference type="GO" id="GO:0009986">
    <property type="term" value="C:cell surface"/>
    <property type="evidence" value="ECO:0007669"/>
    <property type="project" value="TreeGrafter"/>
</dbReference>
<dbReference type="Proteomes" id="UP000014155">
    <property type="component" value="Unassembled WGS sequence"/>
</dbReference>
<accession>S0FRH2</accession>
<dbReference type="InterPro" id="IPR001547">
    <property type="entry name" value="Glyco_hydro_5"/>
</dbReference>
<comment type="caution">
    <text evidence="9">The sequence shown here is derived from an EMBL/GenBank/DDBJ whole genome shotgun (WGS) entry which is preliminary data.</text>
</comment>
<evidence type="ECO:0000256" key="5">
    <source>
        <dbReference type="ARBA" id="ARBA00023295"/>
    </source>
</evidence>
<dbReference type="eggNOG" id="COG2730">
    <property type="taxonomic scope" value="Bacteria"/>
</dbReference>
<reference evidence="9 10" key="1">
    <citation type="journal article" date="2013" name="Genome Announc.">
        <title>Draft Genome Sequence of the Cellulolytic, Mesophilic, Anaerobic Bacterium Clostridium termitidis Strain CT1112 (DSM 5398).</title>
        <authorList>
            <person name="Lal S."/>
            <person name="Ramachandran U."/>
            <person name="Zhang X."/>
            <person name="Munir R."/>
            <person name="Sparling R."/>
            <person name="Levin D.B."/>
        </authorList>
    </citation>
    <scope>NUCLEOTIDE SEQUENCE [LARGE SCALE GENOMIC DNA]</scope>
    <source>
        <strain evidence="9 10">CT1112</strain>
    </source>
</reference>
<organism evidence="9 10">
    <name type="scientific">Ruminiclostridium cellobioparum subsp. termitidis CT1112</name>
    <dbReference type="NCBI Taxonomy" id="1195236"/>
    <lineage>
        <taxon>Bacteria</taxon>
        <taxon>Bacillati</taxon>
        <taxon>Bacillota</taxon>
        <taxon>Clostridia</taxon>
        <taxon>Eubacteriales</taxon>
        <taxon>Oscillospiraceae</taxon>
        <taxon>Ruminiclostridium</taxon>
    </lineage>
</organism>
<dbReference type="InterPro" id="IPR017853">
    <property type="entry name" value="GH"/>
</dbReference>
<sequence length="522" mass="60229">MELLKTCGTRIVNKRNEEILLQGFGLGGWFLPEGYMWKLYTKCDRPRRMEKLIEELCGPAYAESFWERYLDSYITCTDIAFIAQKGFNSVRLPLNARTLFNEETQSFYPGMIARIDKLIEWCREFGIYVILDMHGAPGGQTGTNIDDSENDMPELFTVQKHREDLILLWSLLARRYKDEDCIAGYDLLNEPLPNWFGRYNGLVLPLYKDLAKAIRQVDTRHMLILEGVHWATDFEIFDELESGEFDGNYMLQFHKYWSTPDIESIQKYVDCANKLNVPLFMGEGGENNLDWYAGFFNMLTGHEISYSFWSYKKMKCDNSPVTFEMPGGWDRLIEYMDNRAKLLLPEACDIFDGFIKEINRSVINNDVINAIRRQIPVSIPAEYFDEGYSVSQREKGAEIRMTEGITILFENGKTGVPDYRRYGGEVQSDTELVAVKLFGGEWVRYDFEVPEEGKYQIQVHCRAREDNTLAYIVTDRGISADIKIGVQMSGINAGGELFLEKGRHSIKICSKGIIYLSKIRIA</sequence>
<dbReference type="PATRIC" id="fig|1195236.3.peg.2658"/>
<dbReference type="GO" id="GO:0008422">
    <property type="term" value="F:beta-glucosidase activity"/>
    <property type="evidence" value="ECO:0007669"/>
    <property type="project" value="TreeGrafter"/>
</dbReference>
<evidence type="ECO:0000256" key="1">
    <source>
        <dbReference type="ARBA" id="ARBA00005641"/>
    </source>
</evidence>
<dbReference type="PANTHER" id="PTHR31297:SF41">
    <property type="entry name" value="ENDOGLUCANASE, PUTATIVE (AFU_ORTHOLOGUE AFUA_5G01830)-RELATED"/>
    <property type="match status" value="1"/>
</dbReference>
<evidence type="ECO:0000256" key="4">
    <source>
        <dbReference type="ARBA" id="ARBA00023277"/>
    </source>
</evidence>
<gene>
    <name evidence="9" type="ORF">CTER_2349</name>
</gene>
<evidence type="ECO:0000256" key="2">
    <source>
        <dbReference type="ARBA" id="ARBA00022801"/>
    </source>
</evidence>
<name>S0FRH2_RUMCE</name>
<dbReference type="Gene3D" id="2.60.120.260">
    <property type="entry name" value="Galactose-binding domain-like"/>
    <property type="match status" value="1"/>
</dbReference>
<dbReference type="Pfam" id="PF00150">
    <property type="entry name" value="Cellulase"/>
    <property type="match status" value="1"/>
</dbReference>
<proteinExistence type="inferred from homology"/>
<dbReference type="STRING" id="1195236.CTER_2349"/>
<protein>
    <submittedName>
        <fullName evidence="9">Endoglucanase</fullName>
    </submittedName>
</protein>